<dbReference type="EMBL" id="AP024085">
    <property type="protein sequence ID" value="BCL57657.1"/>
    <property type="molecule type" value="Genomic_DNA"/>
</dbReference>
<organism evidence="2 3">
    <name type="scientific">Faecalibacillus intestinalis</name>
    <dbReference type="NCBI Taxonomy" id="1982626"/>
    <lineage>
        <taxon>Bacteria</taxon>
        <taxon>Bacillati</taxon>
        <taxon>Bacillota</taxon>
        <taxon>Erysipelotrichia</taxon>
        <taxon>Erysipelotrichales</taxon>
        <taxon>Coprobacillaceae</taxon>
        <taxon>Faecalibacillus</taxon>
    </lineage>
</organism>
<reference evidence="2" key="1">
    <citation type="journal article" date="2020" name="Microbiol. Resour. Announc.">
        <title>Complete Genome Sequence of Faecalibacillus intestinalis JCM 34082, Isolated from Feces from a Healthy Japanese Female.</title>
        <authorList>
            <person name="Sakamoto M."/>
            <person name="Ikeyama N."/>
            <person name="Toyoda A."/>
            <person name="Murakami T."/>
            <person name="Mori H."/>
            <person name="Ohkuma M."/>
        </authorList>
    </citation>
    <scope>NUCLEOTIDE SEQUENCE</scope>
    <source>
        <strain evidence="2">14EGH31</strain>
    </source>
</reference>
<evidence type="ECO:0008006" key="4">
    <source>
        <dbReference type="Google" id="ProtNLM"/>
    </source>
</evidence>
<evidence type="ECO:0000313" key="1">
    <source>
        <dbReference type="EMBL" id="BCL57657.1"/>
    </source>
</evidence>
<protein>
    <recommendedName>
        <fullName evidence="4">DUF4406 domain-containing protein</fullName>
    </recommendedName>
</protein>
<dbReference type="Proteomes" id="UP000593842">
    <property type="component" value="Chromosome"/>
</dbReference>
<proteinExistence type="predicted"/>
<evidence type="ECO:0000313" key="3">
    <source>
        <dbReference type="Proteomes" id="UP000593842"/>
    </source>
</evidence>
<sequence>MKLFISQPMAGKTDKEILDERERILHNVKELFPDKEIEVIDSFFDGEPKTPLWYIGESIKLLGQADFVYFCNDWEKYRGCCIEHECCVRYSIKHVEEQGEE</sequence>
<dbReference type="AlphaFoldDB" id="A0A7I8DYE3"/>
<dbReference type="KEGG" id="fit:Fi14EGH31_13790"/>
<dbReference type="KEGG" id="fit:Fi14EGH31_13690"/>
<evidence type="ECO:0000313" key="2">
    <source>
        <dbReference type="EMBL" id="BCL57667.1"/>
    </source>
</evidence>
<dbReference type="EMBL" id="AP024085">
    <property type="protein sequence ID" value="BCL57667.1"/>
    <property type="molecule type" value="Genomic_DNA"/>
</dbReference>
<gene>
    <name evidence="1" type="ORF">Fi14EGH31_13690</name>
    <name evidence="2" type="ORF">Fi14EGH31_13790</name>
</gene>
<dbReference type="GeneID" id="70579818"/>
<name>A0A7I8DYE3_9FIRM</name>
<reference evidence="3" key="2">
    <citation type="submission" date="2020-09" db="EMBL/GenBank/DDBJ databases">
        <title>Complete genome sequencing of Faecalibacillus intestinalis strain 14EGH31.</title>
        <authorList>
            <person name="Sakamoto M."/>
            <person name="Murakami T."/>
            <person name="Mori H."/>
        </authorList>
    </citation>
    <scope>NUCLEOTIDE SEQUENCE [LARGE SCALE GENOMIC DNA]</scope>
    <source>
        <strain evidence="3">14EGH31</strain>
    </source>
</reference>
<accession>A0A7I8DYE3</accession>
<dbReference type="RefSeq" id="WP_117574519.1">
    <property type="nucleotide sequence ID" value="NZ_AP024085.1"/>
</dbReference>